<evidence type="ECO:0000256" key="5">
    <source>
        <dbReference type="ARBA" id="ARBA00023004"/>
    </source>
</evidence>
<dbReference type="Proteomes" id="UP001265746">
    <property type="component" value="Unassembled WGS sequence"/>
</dbReference>
<evidence type="ECO:0000256" key="6">
    <source>
        <dbReference type="PIRSR" id="PIRSR602401-1"/>
    </source>
</evidence>
<dbReference type="GO" id="GO:0016705">
    <property type="term" value="F:oxidoreductase activity, acting on paired donors, with incorporation or reduction of molecular oxygen"/>
    <property type="evidence" value="ECO:0007669"/>
    <property type="project" value="InterPro"/>
</dbReference>
<evidence type="ECO:0000256" key="7">
    <source>
        <dbReference type="RuleBase" id="RU000461"/>
    </source>
</evidence>
<dbReference type="InterPro" id="IPR050121">
    <property type="entry name" value="Cytochrome_P450_monoxygenase"/>
</dbReference>
<dbReference type="GO" id="GO:0004497">
    <property type="term" value="F:monooxygenase activity"/>
    <property type="evidence" value="ECO:0007669"/>
    <property type="project" value="UniProtKB-KW"/>
</dbReference>
<dbReference type="PANTHER" id="PTHR24305:SF232">
    <property type="entry name" value="P450, PUTATIVE (EUROFUNG)-RELATED"/>
    <property type="match status" value="1"/>
</dbReference>
<dbReference type="SUPFAM" id="SSF48264">
    <property type="entry name" value="Cytochrome P450"/>
    <property type="match status" value="1"/>
</dbReference>
<evidence type="ECO:0000256" key="3">
    <source>
        <dbReference type="ARBA" id="ARBA00022617"/>
    </source>
</evidence>
<accession>A0AAD9S3D7</accession>
<evidence type="ECO:0000256" key="2">
    <source>
        <dbReference type="ARBA" id="ARBA00010617"/>
    </source>
</evidence>
<dbReference type="PANTHER" id="PTHR24305">
    <property type="entry name" value="CYTOCHROME P450"/>
    <property type="match status" value="1"/>
</dbReference>
<dbReference type="PRINTS" id="PR00463">
    <property type="entry name" value="EP450I"/>
</dbReference>
<evidence type="ECO:0000256" key="4">
    <source>
        <dbReference type="ARBA" id="ARBA00022723"/>
    </source>
</evidence>
<dbReference type="EMBL" id="JAUJFL010000008">
    <property type="protein sequence ID" value="KAK2598353.1"/>
    <property type="molecule type" value="Genomic_DNA"/>
</dbReference>
<dbReference type="Gene3D" id="1.10.630.10">
    <property type="entry name" value="Cytochrome P450"/>
    <property type="match status" value="1"/>
</dbReference>
<keyword evidence="3 6" id="KW-0349">Heme</keyword>
<dbReference type="GO" id="GO:0020037">
    <property type="term" value="F:heme binding"/>
    <property type="evidence" value="ECO:0007669"/>
    <property type="project" value="InterPro"/>
</dbReference>
<keyword evidence="7" id="KW-0503">Monooxygenase</keyword>
<name>A0AAD9S3D7_PHOAM</name>
<dbReference type="GO" id="GO:0005506">
    <property type="term" value="F:iron ion binding"/>
    <property type="evidence" value="ECO:0007669"/>
    <property type="project" value="InterPro"/>
</dbReference>
<feature type="binding site" description="axial binding residue" evidence="6">
    <location>
        <position position="540"/>
    </location>
    <ligand>
        <name>heme</name>
        <dbReference type="ChEBI" id="CHEBI:30413"/>
    </ligand>
    <ligandPart>
        <name>Fe</name>
        <dbReference type="ChEBI" id="CHEBI:18248"/>
    </ligandPart>
</feature>
<dbReference type="InterPro" id="IPR017972">
    <property type="entry name" value="Cyt_P450_CS"/>
</dbReference>
<keyword evidence="7" id="KW-0560">Oxidoreductase</keyword>
<sequence length="595" mass="65990">MATFSIIQGTFLLATALAVLYLCYRAALPKPLPGIPYDHDAARKLFGDVPEMMSYVKRTKRIFCWLTSLTNRHNSPIVQVFIKPFSLPWVVVVDPFESQDILLRRTREFDRAPFFGEVLGGIMPEQHSQFLSTDDRFRNNRALINHLMAPTFVREVSAPEMHKAAEEMIRVWAVKCDKAAGRPFSAHHDLTYLALDALLVSAFGLAENESITVNRLRGVQNWEPKASASIDEPVPFPEDEGDIPPISAAIITLSNSLTDNQLSPAPALTAWVMRQFPFMRKAIAVKNEYVYRKIEECIRLLDTAGDKNNTKSSTTQPRSALHSVLLRERDTAAKDGRQPRYHSRAIADEFLGFMMAGHDTTATTMAWGVKMLADNPAAQARLRTELRAGLPHAAGRAPTYAELAGAHVPYLDAVVEEVLRHANSIAFVVREAMCDATVLGRRIPRGTNVFLMANGAGYLGPNMAVEPGEQRSPGARRGVATNTKTLTGIWEDDDIAVFKPERWLKTMGKTASGAPGAQDETMFDSLAGPTLAFGLGPRGCFGKRLALQALRIQIALVVWHFELKQCPVELSGYDSVQRFAREPTQCYVRLSKVEL</sequence>
<dbReference type="PROSITE" id="PS00086">
    <property type="entry name" value="CYTOCHROME_P450"/>
    <property type="match status" value="1"/>
</dbReference>
<keyword evidence="9" id="KW-1185">Reference proteome</keyword>
<evidence type="ECO:0000256" key="1">
    <source>
        <dbReference type="ARBA" id="ARBA00001971"/>
    </source>
</evidence>
<organism evidence="8 9">
    <name type="scientific">Phomopsis amygdali</name>
    <name type="common">Fusicoccum amygdali</name>
    <dbReference type="NCBI Taxonomy" id="1214568"/>
    <lineage>
        <taxon>Eukaryota</taxon>
        <taxon>Fungi</taxon>
        <taxon>Dikarya</taxon>
        <taxon>Ascomycota</taxon>
        <taxon>Pezizomycotina</taxon>
        <taxon>Sordariomycetes</taxon>
        <taxon>Sordariomycetidae</taxon>
        <taxon>Diaporthales</taxon>
        <taxon>Diaporthaceae</taxon>
        <taxon>Diaporthe</taxon>
    </lineage>
</organism>
<reference evidence="8" key="1">
    <citation type="submission" date="2023-06" db="EMBL/GenBank/DDBJ databases">
        <authorList>
            <person name="Noh H."/>
        </authorList>
    </citation>
    <scope>NUCLEOTIDE SEQUENCE</scope>
    <source>
        <strain evidence="8">DUCC20226</strain>
    </source>
</reference>
<evidence type="ECO:0000313" key="9">
    <source>
        <dbReference type="Proteomes" id="UP001265746"/>
    </source>
</evidence>
<keyword evidence="4 6" id="KW-0479">Metal-binding</keyword>
<gene>
    <name evidence="8" type="ORF">N8I77_011773</name>
</gene>
<comment type="similarity">
    <text evidence="2 7">Belongs to the cytochrome P450 family.</text>
</comment>
<evidence type="ECO:0000313" key="8">
    <source>
        <dbReference type="EMBL" id="KAK2598353.1"/>
    </source>
</evidence>
<dbReference type="AlphaFoldDB" id="A0AAD9S3D7"/>
<proteinExistence type="inferred from homology"/>
<dbReference type="InterPro" id="IPR036396">
    <property type="entry name" value="Cyt_P450_sf"/>
</dbReference>
<dbReference type="InterPro" id="IPR002401">
    <property type="entry name" value="Cyt_P450_E_grp-I"/>
</dbReference>
<keyword evidence="5 6" id="KW-0408">Iron</keyword>
<comment type="caution">
    <text evidence="8">The sequence shown here is derived from an EMBL/GenBank/DDBJ whole genome shotgun (WGS) entry which is preliminary data.</text>
</comment>
<comment type="cofactor">
    <cofactor evidence="1 6">
        <name>heme</name>
        <dbReference type="ChEBI" id="CHEBI:30413"/>
    </cofactor>
</comment>
<dbReference type="PRINTS" id="PR00385">
    <property type="entry name" value="P450"/>
</dbReference>
<protein>
    <submittedName>
        <fullName evidence="8">Uncharacterized protein</fullName>
    </submittedName>
</protein>
<dbReference type="InterPro" id="IPR001128">
    <property type="entry name" value="Cyt_P450"/>
</dbReference>
<dbReference type="Pfam" id="PF00067">
    <property type="entry name" value="p450"/>
    <property type="match status" value="2"/>
</dbReference>